<sequence>MLKITLRFVRMLIFGQLLASGVVYLRIDVKSSPISFSD</sequence>
<proteinExistence type="predicted"/>
<accession>U7QRI8</accession>
<keyword evidence="2" id="KW-1185">Reference proteome</keyword>
<dbReference type="AlphaFoldDB" id="U7QRI8"/>
<reference evidence="1 2" key="1">
    <citation type="journal article" date="2013" name="Front. Microbiol.">
        <title>Comparative genomic analyses of the cyanobacterium, Lyngbya aestuarii BL J, a powerful hydrogen producer.</title>
        <authorList>
            <person name="Kothari A."/>
            <person name="Vaughn M."/>
            <person name="Garcia-Pichel F."/>
        </authorList>
    </citation>
    <scope>NUCLEOTIDE SEQUENCE [LARGE SCALE GENOMIC DNA]</scope>
    <source>
        <strain evidence="1 2">BL J</strain>
    </source>
</reference>
<evidence type="ECO:0000313" key="2">
    <source>
        <dbReference type="Proteomes" id="UP000017127"/>
    </source>
</evidence>
<dbReference type="Proteomes" id="UP000017127">
    <property type="component" value="Unassembled WGS sequence"/>
</dbReference>
<protein>
    <submittedName>
        <fullName evidence="1">Uncharacterized protein</fullName>
    </submittedName>
</protein>
<evidence type="ECO:0000313" key="1">
    <source>
        <dbReference type="EMBL" id="ERT09745.1"/>
    </source>
</evidence>
<gene>
    <name evidence="1" type="ORF">M595_0270</name>
</gene>
<organism evidence="1 2">
    <name type="scientific">Lyngbya aestuarii BL J</name>
    <dbReference type="NCBI Taxonomy" id="1348334"/>
    <lineage>
        <taxon>Bacteria</taxon>
        <taxon>Bacillati</taxon>
        <taxon>Cyanobacteriota</taxon>
        <taxon>Cyanophyceae</taxon>
        <taxon>Oscillatoriophycideae</taxon>
        <taxon>Oscillatoriales</taxon>
        <taxon>Microcoleaceae</taxon>
        <taxon>Lyngbya</taxon>
    </lineage>
</organism>
<name>U7QRI8_9CYAN</name>
<comment type="caution">
    <text evidence="1">The sequence shown here is derived from an EMBL/GenBank/DDBJ whole genome shotgun (WGS) entry which is preliminary data.</text>
</comment>
<dbReference type="EMBL" id="AUZM01000002">
    <property type="protein sequence ID" value="ERT09745.1"/>
    <property type="molecule type" value="Genomic_DNA"/>
</dbReference>